<evidence type="ECO:0000259" key="9">
    <source>
        <dbReference type="PROSITE" id="PS51704"/>
    </source>
</evidence>
<evidence type="ECO:0000256" key="4">
    <source>
        <dbReference type="ARBA" id="ARBA00022801"/>
    </source>
</evidence>
<feature type="transmembrane region" description="Helical" evidence="8">
    <location>
        <begin position="732"/>
        <end position="755"/>
    </location>
</feature>
<dbReference type="SUPFAM" id="SSF51695">
    <property type="entry name" value="PLC-like phosphodiesterases"/>
    <property type="match status" value="1"/>
</dbReference>
<dbReference type="GO" id="GO:0008889">
    <property type="term" value="F:glycerophosphodiester phosphodiesterase activity"/>
    <property type="evidence" value="ECO:0007669"/>
    <property type="project" value="TreeGrafter"/>
</dbReference>
<dbReference type="InterPro" id="IPR017946">
    <property type="entry name" value="PLC-like_Pdiesterase_TIM-brl"/>
</dbReference>
<keyword evidence="11" id="KW-1185">Reference proteome</keyword>
<dbReference type="InterPro" id="IPR030395">
    <property type="entry name" value="GP_PDE_dom"/>
</dbReference>
<comment type="similarity">
    <text evidence="2">Belongs to the glycerophosphoryl diester phosphodiesterase family.</text>
</comment>
<dbReference type="EMBL" id="CADEAL010002890">
    <property type="protein sequence ID" value="CAB1442592.1"/>
    <property type="molecule type" value="Genomic_DNA"/>
</dbReference>
<dbReference type="GO" id="GO:0045666">
    <property type="term" value="P:positive regulation of neuron differentiation"/>
    <property type="evidence" value="ECO:0007669"/>
    <property type="project" value="TreeGrafter"/>
</dbReference>
<keyword evidence="4" id="KW-0378">Hydrolase</keyword>
<dbReference type="PANTHER" id="PTHR23344:SF49">
    <property type="entry name" value="GLYCEROPHOSPHODIESTER PHOSPHODIESTERASE DOMAIN-CONTAINING 5A"/>
    <property type="match status" value="1"/>
</dbReference>
<keyword evidence="7" id="KW-0325">Glycoprotein</keyword>
<dbReference type="Proteomes" id="UP001153269">
    <property type="component" value="Unassembled WGS sequence"/>
</dbReference>
<comment type="caution">
    <text evidence="10">The sequence shown here is derived from an EMBL/GenBank/DDBJ whole genome shotgun (WGS) entry which is preliminary data.</text>
</comment>
<dbReference type="GO" id="GO:0005886">
    <property type="term" value="C:plasma membrane"/>
    <property type="evidence" value="ECO:0007669"/>
    <property type="project" value="TreeGrafter"/>
</dbReference>
<accession>A0A9N7V4C3</accession>
<dbReference type="GO" id="GO:0006629">
    <property type="term" value="P:lipid metabolic process"/>
    <property type="evidence" value="ECO:0007669"/>
    <property type="project" value="InterPro"/>
</dbReference>
<feature type="transmembrane region" description="Helical" evidence="8">
    <location>
        <begin position="360"/>
        <end position="380"/>
    </location>
</feature>
<keyword evidence="6 8" id="KW-0472">Membrane</keyword>
<evidence type="ECO:0000256" key="3">
    <source>
        <dbReference type="ARBA" id="ARBA00022692"/>
    </source>
</evidence>
<evidence type="ECO:0000313" key="10">
    <source>
        <dbReference type="EMBL" id="CAB1442592.1"/>
    </source>
</evidence>
<feature type="domain" description="GP-PDE" evidence="9">
    <location>
        <begin position="466"/>
        <end position="723"/>
    </location>
</feature>
<dbReference type="Pfam" id="PF03009">
    <property type="entry name" value="GDPD"/>
    <property type="match status" value="1"/>
</dbReference>
<name>A0A9N7V4C3_PLEPL</name>
<sequence length="824" mass="92937">MPPHLTVRHTSSCSTRHRAAHVIVQHTSSCSAHRRTSFCGAHRPAAHIILRRTSSCGAHYLVVHIILRRTSSCGAHHPGAHIGAHRLAVRTSSCSAHHRTAHFKMRRTSSCNAHHPAAHIIITAHHRAAHFILRRTSSCGTRHPAAHIKGGCSEGPASSERHRPLLCPNTTPLLKQLALSGPSSGSLGRCVPTRRWTELYRLVISVGPALKKRRDVNDRGNKRITCELGAVRQERERAAVCGGGFPVYEKQVFVSFVTGIYGCRWKRYQRSQDDSSRWECTWFIILCSSFLLLLFWAYFWLVAQNDFNEFNWSVYNRSGEWRDETIPILASTTVGFSYITFLLILALFHISLGQQLNLFWVHKIGVLATLLTTISGVVSVDDIWGDEWDILLVSLQSTAPFLHIGALATVTAFSWLVAGYVVRRERSNFQVLVLLIYVIIFLAVCLAPLTFTCPCIMDRHSLRPRPDIIGRRGAPMLAPENTMVSFNRALQQGASSLEADVTISVDGVPFLMRDRTLRRTTDVNKVFPARQSDDAALFNWTEIRSLNAGQWFLESDPYWTVETLTARDRSRIGNQTVCSLVEMLRLASRANSSALLNVRKPPPEHPRSRSWFMDTLWAVQKAGISPKRVRTVTWTPDTDRGRVRGLPQTTTEKLSLEEIRQRGITSLTLHYSKASHRDIQEYLANNVSVTVYPVNEPWLYSLLWCSGVPSVSSDAPQVLRKVPYPIWLMSQYAYGFIWISSDLVSIAIVIGIFCFQKWRMSGMQTYNPEQIMLSAMVRRSSRDVNIMKEKLIFSELNNGLGSSEELSLYPENGYARYSHGGLSH</sequence>
<feature type="transmembrane region" description="Helical" evidence="8">
    <location>
        <begin position="326"/>
        <end position="348"/>
    </location>
</feature>
<keyword evidence="5 8" id="KW-1133">Transmembrane helix</keyword>
<evidence type="ECO:0000256" key="5">
    <source>
        <dbReference type="ARBA" id="ARBA00022989"/>
    </source>
</evidence>
<evidence type="ECO:0000256" key="2">
    <source>
        <dbReference type="ARBA" id="ARBA00007277"/>
    </source>
</evidence>
<evidence type="ECO:0000313" key="11">
    <source>
        <dbReference type="Proteomes" id="UP001153269"/>
    </source>
</evidence>
<gene>
    <name evidence="10" type="ORF">PLEPLA_LOCUS30270</name>
</gene>
<dbReference type="Gene3D" id="3.20.20.190">
    <property type="entry name" value="Phosphatidylinositol (PI) phosphodiesterase"/>
    <property type="match status" value="1"/>
</dbReference>
<protein>
    <recommendedName>
        <fullName evidence="9">GP-PDE domain-containing protein</fullName>
    </recommendedName>
</protein>
<proteinExistence type="inferred from homology"/>
<evidence type="ECO:0000256" key="8">
    <source>
        <dbReference type="SAM" id="Phobius"/>
    </source>
</evidence>
<feature type="transmembrane region" description="Helical" evidence="8">
    <location>
        <begin position="400"/>
        <end position="422"/>
    </location>
</feature>
<reference evidence="10" key="1">
    <citation type="submission" date="2020-03" db="EMBL/GenBank/DDBJ databases">
        <authorList>
            <person name="Weist P."/>
        </authorList>
    </citation>
    <scope>NUCLEOTIDE SEQUENCE</scope>
</reference>
<dbReference type="AlphaFoldDB" id="A0A9N7V4C3"/>
<feature type="transmembrane region" description="Helical" evidence="8">
    <location>
        <begin position="429"/>
        <end position="451"/>
    </location>
</feature>
<dbReference type="PANTHER" id="PTHR23344">
    <property type="entry name" value="GLYCEROPHOSPHORYL DIESTER PHOSPHODIESTERASE"/>
    <property type="match status" value="1"/>
</dbReference>
<feature type="transmembrane region" description="Helical" evidence="8">
    <location>
        <begin position="280"/>
        <end position="301"/>
    </location>
</feature>
<comment type="subcellular location">
    <subcellularLocation>
        <location evidence="1">Membrane</location>
        <topology evidence="1">Multi-pass membrane protein</topology>
    </subcellularLocation>
</comment>
<keyword evidence="3 8" id="KW-0812">Transmembrane</keyword>
<organism evidence="10 11">
    <name type="scientific">Pleuronectes platessa</name>
    <name type="common">European plaice</name>
    <dbReference type="NCBI Taxonomy" id="8262"/>
    <lineage>
        <taxon>Eukaryota</taxon>
        <taxon>Metazoa</taxon>
        <taxon>Chordata</taxon>
        <taxon>Craniata</taxon>
        <taxon>Vertebrata</taxon>
        <taxon>Euteleostomi</taxon>
        <taxon>Actinopterygii</taxon>
        <taxon>Neopterygii</taxon>
        <taxon>Teleostei</taxon>
        <taxon>Neoteleostei</taxon>
        <taxon>Acanthomorphata</taxon>
        <taxon>Carangaria</taxon>
        <taxon>Pleuronectiformes</taxon>
        <taxon>Pleuronectoidei</taxon>
        <taxon>Pleuronectidae</taxon>
        <taxon>Pleuronectes</taxon>
    </lineage>
</organism>
<evidence type="ECO:0000256" key="1">
    <source>
        <dbReference type="ARBA" id="ARBA00004141"/>
    </source>
</evidence>
<evidence type="ECO:0000256" key="6">
    <source>
        <dbReference type="ARBA" id="ARBA00023136"/>
    </source>
</evidence>
<evidence type="ECO:0000256" key="7">
    <source>
        <dbReference type="ARBA" id="ARBA00023180"/>
    </source>
</evidence>
<dbReference type="PROSITE" id="PS51704">
    <property type="entry name" value="GP_PDE"/>
    <property type="match status" value="1"/>
</dbReference>